<keyword evidence="1" id="KW-0472">Membrane</keyword>
<reference evidence="2 3" key="1">
    <citation type="journal article" date="2024" name="BMC Biol.">
        <title>Comparative genomics of Ascetosporea gives new insight into the evolutionary basis for animal parasitism in Rhizaria.</title>
        <authorList>
            <person name="Hiltunen Thoren M."/>
            <person name="Onut-Brannstrom I."/>
            <person name="Alfjorden A."/>
            <person name="Peckova H."/>
            <person name="Swords F."/>
            <person name="Hooper C."/>
            <person name="Holzer A.S."/>
            <person name="Bass D."/>
            <person name="Burki F."/>
        </authorList>
    </citation>
    <scope>NUCLEOTIDE SEQUENCE [LARGE SCALE GENOMIC DNA]</scope>
    <source>
        <strain evidence="2">20-A016</strain>
    </source>
</reference>
<dbReference type="Proteomes" id="UP001439008">
    <property type="component" value="Unassembled WGS sequence"/>
</dbReference>
<gene>
    <name evidence="2" type="ORF">MHBO_001063</name>
</gene>
<evidence type="ECO:0000313" key="2">
    <source>
        <dbReference type="EMBL" id="MES1919200.1"/>
    </source>
</evidence>
<name>A0ABV2AHQ8_9EUKA</name>
<evidence type="ECO:0000256" key="1">
    <source>
        <dbReference type="SAM" id="Phobius"/>
    </source>
</evidence>
<accession>A0ABV2AHQ8</accession>
<protein>
    <submittedName>
        <fullName evidence="2">Uncharacterized protein</fullName>
    </submittedName>
</protein>
<organism evidence="2 3">
    <name type="scientific">Bonamia ostreae</name>
    <dbReference type="NCBI Taxonomy" id="126728"/>
    <lineage>
        <taxon>Eukaryota</taxon>
        <taxon>Sar</taxon>
        <taxon>Rhizaria</taxon>
        <taxon>Endomyxa</taxon>
        <taxon>Ascetosporea</taxon>
        <taxon>Haplosporida</taxon>
        <taxon>Bonamia</taxon>
    </lineage>
</organism>
<keyword evidence="1" id="KW-0812">Transmembrane</keyword>
<feature type="transmembrane region" description="Helical" evidence="1">
    <location>
        <begin position="124"/>
        <end position="148"/>
    </location>
</feature>
<sequence>MRSLSFYKNINLNSLELHFIGQTTKSKKFPVYISIRLFENLRANSESSRKNHYFLIKQKRFHIVLKIFDLKTSNKHVLVRFSDAKKFFFFRVDTTRVDKFNFTDFYEPGKVYELKLFVNGSKKLVMYFVLPLSIIVIVALIVTILVVLTSKYKRKSFILYEKNKSDLETKEYLIDLIKFKL</sequence>
<keyword evidence="3" id="KW-1185">Reference proteome</keyword>
<dbReference type="EMBL" id="JBDODL010000224">
    <property type="protein sequence ID" value="MES1919200.1"/>
    <property type="molecule type" value="Genomic_DNA"/>
</dbReference>
<evidence type="ECO:0000313" key="3">
    <source>
        <dbReference type="Proteomes" id="UP001439008"/>
    </source>
</evidence>
<keyword evidence="1" id="KW-1133">Transmembrane helix</keyword>
<proteinExistence type="predicted"/>
<comment type="caution">
    <text evidence="2">The sequence shown here is derived from an EMBL/GenBank/DDBJ whole genome shotgun (WGS) entry which is preliminary data.</text>
</comment>